<dbReference type="PANTHER" id="PTHR45866:SF12">
    <property type="entry name" value="DNA TOPOISOMERASE 4 SUBUNIT B"/>
    <property type="match status" value="1"/>
</dbReference>
<reference evidence="6" key="1">
    <citation type="submission" date="2018-06" db="EMBL/GenBank/DDBJ databases">
        <authorList>
            <consortium name="Pathogen Informatics"/>
        </authorList>
    </citation>
    <scope>NUCLEOTIDE SEQUENCE [LARGE SCALE GENOMIC DNA]</scope>
    <source>
        <strain evidence="6">NCTC10132</strain>
    </source>
</reference>
<dbReference type="GO" id="GO:0003918">
    <property type="term" value="F:DNA topoisomerase type II (double strand cut, ATP-hydrolyzing) activity"/>
    <property type="evidence" value="ECO:0007669"/>
    <property type="project" value="UniProtKB-EC"/>
</dbReference>
<dbReference type="EMBL" id="LS991951">
    <property type="protein sequence ID" value="SYV96764.1"/>
    <property type="molecule type" value="Genomic_DNA"/>
</dbReference>
<dbReference type="KEGG" id="medw:NCTC10132_00097"/>
<keyword evidence="3 5" id="KW-0413">Isomerase</keyword>
<dbReference type="InterPro" id="IPR020568">
    <property type="entry name" value="Ribosomal_Su5_D2-typ_SF"/>
</dbReference>
<evidence type="ECO:0000259" key="4">
    <source>
        <dbReference type="Pfam" id="PF00204"/>
    </source>
</evidence>
<evidence type="ECO:0000313" key="5">
    <source>
        <dbReference type="EMBL" id="SYV96764.1"/>
    </source>
</evidence>
<name>A0A3B0PTG1_9BACT</name>
<proteinExistence type="predicted"/>
<comment type="catalytic activity">
    <reaction evidence="1">
        <text>ATP-dependent breakage, passage and rejoining of double-stranded DNA.</text>
        <dbReference type="EC" id="5.6.2.2"/>
    </reaction>
</comment>
<dbReference type="SUPFAM" id="SSF54211">
    <property type="entry name" value="Ribosomal protein S5 domain 2-like"/>
    <property type="match status" value="1"/>
</dbReference>
<dbReference type="AlphaFoldDB" id="A0A3B0PTG1"/>
<evidence type="ECO:0000256" key="3">
    <source>
        <dbReference type="ARBA" id="ARBA00023235"/>
    </source>
</evidence>
<feature type="domain" description="DNA topoisomerase type IIA subunit B" evidence="4">
    <location>
        <begin position="1"/>
        <end position="69"/>
    </location>
</feature>
<accession>A0A3B0PTG1</accession>
<evidence type="ECO:0000256" key="1">
    <source>
        <dbReference type="ARBA" id="ARBA00000185"/>
    </source>
</evidence>
<sequence length="69" mass="7739">MNAFAHREGTLKGNNSFELSDILEGLTCIISVKIPENILEFVSQTKEKLGTPEAKQVVEEVVSLYLETW</sequence>
<feature type="non-terminal residue" evidence="5">
    <location>
        <position position="69"/>
    </location>
</feature>
<dbReference type="GO" id="GO:0003677">
    <property type="term" value="F:DNA binding"/>
    <property type="evidence" value="ECO:0007669"/>
    <property type="project" value="InterPro"/>
</dbReference>
<dbReference type="Pfam" id="PF00204">
    <property type="entry name" value="DNA_gyraseB"/>
    <property type="match status" value="1"/>
</dbReference>
<dbReference type="GO" id="GO:0006265">
    <property type="term" value="P:DNA topological change"/>
    <property type="evidence" value="ECO:0007669"/>
    <property type="project" value="InterPro"/>
</dbReference>
<dbReference type="EC" id="5.6.2.2" evidence="2"/>
<dbReference type="PANTHER" id="PTHR45866">
    <property type="entry name" value="DNA GYRASE/TOPOISOMERASE SUBUNIT B"/>
    <property type="match status" value="1"/>
</dbReference>
<protein>
    <recommendedName>
        <fullName evidence="2">DNA topoisomerase (ATP-hydrolyzing)</fullName>
        <ecNumber evidence="2">5.6.2.2</ecNumber>
    </recommendedName>
</protein>
<keyword evidence="6" id="KW-1185">Reference proteome</keyword>
<dbReference type="Gene3D" id="3.30.230.10">
    <property type="match status" value="1"/>
</dbReference>
<evidence type="ECO:0000313" key="6">
    <source>
        <dbReference type="Proteomes" id="UP000257559"/>
    </source>
</evidence>
<dbReference type="Proteomes" id="UP000257559">
    <property type="component" value="Chromosome"/>
</dbReference>
<evidence type="ECO:0000256" key="2">
    <source>
        <dbReference type="ARBA" id="ARBA00012895"/>
    </source>
</evidence>
<organism evidence="5 6">
    <name type="scientific">Mycoplasmopsis edwardii</name>
    <dbReference type="NCBI Taxonomy" id="53558"/>
    <lineage>
        <taxon>Bacteria</taxon>
        <taxon>Bacillati</taxon>
        <taxon>Mycoplasmatota</taxon>
        <taxon>Mycoplasmoidales</taxon>
        <taxon>Metamycoplasmataceae</taxon>
        <taxon>Mycoplasmopsis</taxon>
    </lineage>
</organism>
<dbReference type="InterPro" id="IPR013506">
    <property type="entry name" value="Topo_IIA_bsu_dom2"/>
</dbReference>
<dbReference type="InterPro" id="IPR014721">
    <property type="entry name" value="Ribsml_uS5_D2-typ_fold_subgr"/>
</dbReference>
<dbReference type="GO" id="GO:0005524">
    <property type="term" value="F:ATP binding"/>
    <property type="evidence" value="ECO:0007669"/>
    <property type="project" value="InterPro"/>
</dbReference>
<gene>
    <name evidence="5" type="primary">parE</name>
    <name evidence="5" type="ORF">NCTC10132_00097</name>
</gene>